<dbReference type="InterPro" id="IPR007372">
    <property type="entry name" value="Lipid/polyisoprenoid-bd_YceI"/>
</dbReference>
<organism evidence="2 3">
    <name type="scientific">Oceanihabitans sediminis</name>
    <dbReference type="NCBI Taxonomy" id="1812012"/>
    <lineage>
        <taxon>Bacteria</taxon>
        <taxon>Pseudomonadati</taxon>
        <taxon>Bacteroidota</taxon>
        <taxon>Flavobacteriia</taxon>
        <taxon>Flavobacteriales</taxon>
        <taxon>Flavobacteriaceae</taxon>
        <taxon>Oceanihabitans</taxon>
    </lineage>
</organism>
<protein>
    <submittedName>
        <fullName evidence="2">YceI family protein</fullName>
    </submittedName>
</protein>
<dbReference type="InterPro" id="IPR036761">
    <property type="entry name" value="TTHA0802/YceI-like_sf"/>
</dbReference>
<dbReference type="SMART" id="SM00867">
    <property type="entry name" value="YceI"/>
    <property type="match status" value="1"/>
</dbReference>
<evidence type="ECO:0000313" key="2">
    <source>
        <dbReference type="EMBL" id="RCU56945.1"/>
    </source>
</evidence>
<dbReference type="Proteomes" id="UP000252249">
    <property type="component" value="Unassembled WGS sequence"/>
</dbReference>
<sequence>MKTRFFTILTIAAMTLSLSSCKDKAKEAKTTEAEAATEMTEVSTKYKVNTEASSIKWIGHKPTGSHNGTISLESGIATVNNGTLESGTFLIDMSSINVLDIPADDEGNAKLAGHLKSSDFFDVEKYPAAAFEVTGFETVEGKTMLSGNLKLKDVTNNITIPVTVKENGDTLSITSETFTINRSKWNVKYGSKSFFDDLGDKFINDDIELQIDVTATKA</sequence>
<evidence type="ECO:0000259" key="1">
    <source>
        <dbReference type="SMART" id="SM00867"/>
    </source>
</evidence>
<keyword evidence="3" id="KW-1185">Reference proteome</keyword>
<accession>A0A368P4W4</accession>
<comment type="caution">
    <text evidence="2">The sequence shown here is derived from an EMBL/GenBank/DDBJ whole genome shotgun (WGS) entry which is preliminary data.</text>
</comment>
<dbReference type="PROSITE" id="PS51257">
    <property type="entry name" value="PROKAR_LIPOPROTEIN"/>
    <property type="match status" value="1"/>
</dbReference>
<dbReference type="Pfam" id="PF04264">
    <property type="entry name" value="YceI"/>
    <property type="match status" value="1"/>
</dbReference>
<gene>
    <name evidence="2" type="ORF">DU428_10935</name>
</gene>
<dbReference type="OrthoDB" id="951410at2"/>
<evidence type="ECO:0000313" key="3">
    <source>
        <dbReference type="Proteomes" id="UP000252249"/>
    </source>
</evidence>
<feature type="domain" description="Lipid/polyisoprenoid-binding YceI-like" evidence="1">
    <location>
        <begin position="45"/>
        <end position="216"/>
    </location>
</feature>
<dbReference type="RefSeq" id="WP_113966417.1">
    <property type="nucleotide sequence ID" value="NZ_JAWVXR010000004.1"/>
</dbReference>
<dbReference type="SUPFAM" id="SSF101874">
    <property type="entry name" value="YceI-like"/>
    <property type="match status" value="1"/>
</dbReference>
<dbReference type="Gene3D" id="2.40.128.110">
    <property type="entry name" value="Lipid/polyisoprenoid-binding, YceI-like"/>
    <property type="match status" value="1"/>
</dbReference>
<reference evidence="2 3" key="1">
    <citation type="submission" date="2018-07" db="EMBL/GenBank/DDBJ databases">
        <title>Oceanihabitans testaceum sp. nov., isolated from marine sediment.</title>
        <authorList>
            <person name="Li C.-M."/>
        </authorList>
    </citation>
    <scope>NUCLEOTIDE SEQUENCE [LARGE SCALE GENOMIC DNA]</scope>
    <source>
        <strain evidence="2 3">S9-10</strain>
    </source>
</reference>
<name>A0A368P4W4_9FLAO</name>
<dbReference type="PANTHER" id="PTHR34406:SF1">
    <property type="entry name" value="PROTEIN YCEI"/>
    <property type="match status" value="1"/>
</dbReference>
<dbReference type="AlphaFoldDB" id="A0A368P4W4"/>
<proteinExistence type="predicted"/>
<dbReference type="EMBL" id="QPIG01000004">
    <property type="protein sequence ID" value="RCU56945.1"/>
    <property type="molecule type" value="Genomic_DNA"/>
</dbReference>
<dbReference type="PANTHER" id="PTHR34406">
    <property type="entry name" value="PROTEIN YCEI"/>
    <property type="match status" value="1"/>
</dbReference>